<sequence length="276" mass="30343">MPSTEWWRSAAIHQVYVRSFADGNGDGTRDLAGVRARLPYPADLGVGTLRFTPWHLSPMADGGYDVADYRTVEPAVASLREAEDRIAEARELGLRRIVDIVPNHVSDQHEWFQAALAAGARSPERELLHFRPCSTEPPNGVPERSRLPVRPDWAAYAAEGQARDRARCSPCTARRCGCGAPSATRDRCAGSAPTSRTSCPSRAPPSGTAPRGSAWSTSAPRTWRRPRAPNSCRPAASCQRGGGCRGTRRSDCGPEHRRRRRRAHRSRCPRRPIVPP</sequence>
<dbReference type="GO" id="GO:0004556">
    <property type="term" value="F:alpha-amylase activity"/>
    <property type="evidence" value="ECO:0007669"/>
    <property type="project" value="TreeGrafter"/>
</dbReference>
<dbReference type="SMART" id="SM00642">
    <property type="entry name" value="Aamy"/>
    <property type="match status" value="1"/>
</dbReference>
<accession>A0A7T4PC56</accession>
<dbReference type="PANTHER" id="PTHR10357">
    <property type="entry name" value="ALPHA-AMYLASE FAMILY MEMBER"/>
    <property type="match status" value="1"/>
</dbReference>
<evidence type="ECO:0000313" key="4">
    <source>
        <dbReference type="EMBL" id="QQC87546.1"/>
    </source>
</evidence>
<organism evidence="4 5">
    <name type="scientific">Streptomyces alfalfae</name>
    <dbReference type="NCBI Taxonomy" id="1642299"/>
    <lineage>
        <taxon>Bacteria</taxon>
        <taxon>Bacillati</taxon>
        <taxon>Actinomycetota</taxon>
        <taxon>Actinomycetes</taxon>
        <taxon>Kitasatosporales</taxon>
        <taxon>Streptomycetaceae</taxon>
        <taxon>Streptomyces</taxon>
    </lineage>
</organism>
<feature type="region of interest" description="Disordered" evidence="2">
    <location>
        <begin position="173"/>
        <end position="276"/>
    </location>
</feature>
<dbReference type="Gene3D" id="3.90.400.10">
    <property type="entry name" value="Oligo-1,6-glucosidase, Domain 2"/>
    <property type="match status" value="1"/>
</dbReference>
<evidence type="ECO:0000259" key="3">
    <source>
        <dbReference type="SMART" id="SM00642"/>
    </source>
</evidence>
<name>A0A7T4PC56_9ACTN</name>
<feature type="domain" description="Glycosyl hydrolase family 13 catalytic" evidence="3">
    <location>
        <begin position="14"/>
        <end position="264"/>
    </location>
</feature>
<dbReference type="Pfam" id="PF00128">
    <property type="entry name" value="Alpha-amylase"/>
    <property type="match status" value="1"/>
</dbReference>
<proteinExistence type="inferred from homology"/>
<evidence type="ECO:0000256" key="1">
    <source>
        <dbReference type="ARBA" id="ARBA00008061"/>
    </source>
</evidence>
<dbReference type="EMBL" id="CP065959">
    <property type="protein sequence ID" value="QQC87546.1"/>
    <property type="molecule type" value="Genomic_DNA"/>
</dbReference>
<protein>
    <recommendedName>
        <fullName evidence="3">Glycosyl hydrolase family 13 catalytic domain-containing protein</fullName>
    </recommendedName>
</protein>
<dbReference type="InterPro" id="IPR045857">
    <property type="entry name" value="O16G_dom_2"/>
</dbReference>
<gene>
    <name evidence="4" type="ORF">I8755_03340</name>
</gene>
<dbReference type="Proteomes" id="UP000596130">
    <property type="component" value="Chromosome"/>
</dbReference>
<evidence type="ECO:0000256" key="2">
    <source>
        <dbReference type="SAM" id="MobiDB-lite"/>
    </source>
</evidence>
<dbReference type="Gene3D" id="3.20.20.80">
    <property type="entry name" value="Glycosidases"/>
    <property type="match status" value="1"/>
</dbReference>
<comment type="similarity">
    <text evidence="1">Belongs to the glycosyl hydrolase 13 family.</text>
</comment>
<dbReference type="AlphaFoldDB" id="A0A7T4PC56"/>
<evidence type="ECO:0000313" key="5">
    <source>
        <dbReference type="Proteomes" id="UP000596130"/>
    </source>
</evidence>
<dbReference type="GO" id="GO:0009313">
    <property type="term" value="P:oligosaccharide catabolic process"/>
    <property type="evidence" value="ECO:0007669"/>
    <property type="project" value="TreeGrafter"/>
</dbReference>
<dbReference type="PANTHER" id="PTHR10357:SF179">
    <property type="entry name" value="NEUTRAL AND BASIC AMINO ACID TRANSPORT PROTEIN RBAT"/>
    <property type="match status" value="1"/>
</dbReference>
<dbReference type="InterPro" id="IPR017853">
    <property type="entry name" value="GH"/>
</dbReference>
<reference evidence="4 5" key="1">
    <citation type="submission" date="2020-12" db="EMBL/GenBank/DDBJ databases">
        <title>Identification and biosynthesis of polyene macrolides produced by Streptomyces alfalfae Men-myco-93-63.</title>
        <authorList>
            <person name="Liu D."/>
            <person name="Li Y."/>
            <person name="Liu L."/>
            <person name="Han X."/>
            <person name="Shen F."/>
        </authorList>
    </citation>
    <scope>NUCLEOTIDE SEQUENCE [LARGE SCALE GENOMIC DNA]</scope>
    <source>
        <strain evidence="4 5">Men-myco-93-63</strain>
    </source>
</reference>
<dbReference type="SUPFAM" id="SSF51445">
    <property type="entry name" value="(Trans)glycosidases"/>
    <property type="match status" value="1"/>
</dbReference>
<dbReference type="InterPro" id="IPR006047">
    <property type="entry name" value="GH13_cat_dom"/>
</dbReference>
<feature type="compositionally biased region" description="Basic residues" evidence="2">
    <location>
        <begin position="256"/>
        <end position="270"/>
    </location>
</feature>